<comment type="caution">
    <text evidence="5">The sequence shown here is derived from an EMBL/GenBank/DDBJ whole genome shotgun (WGS) entry which is preliminary data.</text>
</comment>
<evidence type="ECO:0000259" key="4">
    <source>
        <dbReference type="Pfam" id="PF01425"/>
    </source>
</evidence>
<dbReference type="InterPro" id="IPR020556">
    <property type="entry name" value="Amidase_CS"/>
</dbReference>
<dbReference type="PANTHER" id="PTHR43372:SF4">
    <property type="entry name" value="FATTY-ACID AMIDE HYDROLASE 2"/>
    <property type="match status" value="1"/>
</dbReference>
<dbReference type="Gene3D" id="3.90.1300.10">
    <property type="entry name" value="Amidase signature (AS) domain"/>
    <property type="match status" value="1"/>
</dbReference>
<sequence>MMWILVILLRYFRWFIDVTSDIIYQWLYEDQKQLLPPFKNDITLMPATELATKIRNRQLKCIDVIEAYIQRIQAVNPIVNCLVDTRFNEARIEAQSVDDLLDNPQTSREEIALSQPFLGVPFTTKDCFAVKGLSWTVGLLERKGQTASLDADTVQNMKEAGAIAMGVSNVSELCMWYESANNVYGRSNNPYHTGRMVGGSSGGEACAISSGCSIFGIGSDVGGSIRMPAFFNGIFGHKPSTGIVSNYGQLPQAQGVINTFLSTGPLCRYAQDLMPMFKVLAGPKQSLELELDKPVDIRKLKIFYMVDDGGHPLITPVDSEMRKAQMNLVHKLEQDHGLQSHEVKLKGLYHSAQIWSNKMSSEPTALSFAQELKQGNGAINPYWEFLKWMCFKNSDHTLPALGLAMLDPFVGPHQRDHKLFLERYESLKAELEALLGDDGILLYPSHPTSAPYHGQAILRTFNFGYTAIFNVLGNPVTQCPLGLSSKGLPLGTQIVGPINKDRNTLALAQLIEKSFGGWVNPC</sequence>
<evidence type="ECO:0000256" key="3">
    <source>
        <dbReference type="SAM" id="SignalP"/>
    </source>
</evidence>
<reference evidence="5 6" key="1">
    <citation type="journal article" date="2018" name="Nat. Ecol. Evol.">
        <title>Genomic signatures of mitonuclear coevolution across populations of Tigriopus californicus.</title>
        <authorList>
            <person name="Barreto F.S."/>
            <person name="Watson E.T."/>
            <person name="Lima T.G."/>
            <person name="Willett C.S."/>
            <person name="Edmands S."/>
            <person name="Li W."/>
            <person name="Burton R.S."/>
        </authorList>
    </citation>
    <scope>NUCLEOTIDE SEQUENCE [LARGE SCALE GENOMIC DNA]</scope>
    <source>
        <strain evidence="5 6">San Diego</strain>
    </source>
</reference>
<accession>A0A553PQN7</accession>
<evidence type="ECO:0000256" key="1">
    <source>
        <dbReference type="ARBA" id="ARBA00009199"/>
    </source>
</evidence>
<dbReference type="InterPro" id="IPR052739">
    <property type="entry name" value="FAAH2"/>
</dbReference>
<dbReference type="Pfam" id="PF01425">
    <property type="entry name" value="Amidase"/>
    <property type="match status" value="1"/>
</dbReference>
<protein>
    <recommendedName>
        <fullName evidence="4">Amidase domain-containing protein</fullName>
    </recommendedName>
</protein>
<dbReference type="GO" id="GO:0012505">
    <property type="term" value="C:endomembrane system"/>
    <property type="evidence" value="ECO:0007669"/>
    <property type="project" value="TreeGrafter"/>
</dbReference>
<dbReference type="PIRSF" id="PIRSF001221">
    <property type="entry name" value="Amidase_fungi"/>
    <property type="match status" value="1"/>
</dbReference>
<dbReference type="Proteomes" id="UP000318571">
    <property type="component" value="Chromosome 6"/>
</dbReference>
<feature type="domain" description="Amidase" evidence="4">
    <location>
        <begin position="63"/>
        <end position="505"/>
    </location>
</feature>
<dbReference type="OMA" id="CAWIETT"/>
<comment type="similarity">
    <text evidence="1">Belongs to the amidase family.</text>
</comment>
<evidence type="ECO:0000313" key="6">
    <source>
        <dbReference type="Proteomes" id="UP000318571"/>
    </source>
</evidence>
<dbReference type="OrthoDB" id="6428749at2759"/>
<keyword evidence="3" id="KW-0732">Signal</keyword>
<dbReference type="PANTHER" id="PTHR43372">
    <property type="entry name" value="FATTY-ACID AMIDE HYDROLASE"/>
    <property type="match status" value="1"/>
</dbReference>
<dbReference type="STRING" id="6832.A0A553PQN7"/>
<feature type="active site" description="Charge relay system" evidence="2">
    <location>
        <position position="200"/>
    </location>
</feature>
<keyword evidence="6" id="KW-1185">Reference proteome</keyword>
<dbReference type="InterPro" id="IPR036928">
    <property type="entry name" value="AS_sf"/>
</dbReference>
<feature type="active site" description="Charge relay system" evidence="2">
    <location>
        <position position="125"/>
    </location>
</feature>
<organism evidence="5 6">
    <name type="scientific">Tigriopus californicus</name>
    <name type="common">Marine copepod</name>
    <dbReference type="NCBI Taxonomy" id="6832"/>
    <lineage>
        <taxon>Eukaryota</taxon>
        <taxon>Metazoa</taxon>
        <taxon>Ecdysozoa</taxon>
        <taxon>Arthropoda</taxon>
        <taxon>Crustacea</taxon>
        <taxon>Multicrustacea</taxon>
        <taxon>Hexanauplia</taxon>
        <taxon>Copepoda</taxon>
        <taxon>Harpacticoida</taxon>
        <taxon>Harpacticidae</taxon>
        <taxon>Tigriopus</taxon>
    </lineage>
</organism>
<dbReference type="InterPro" id="IPR023631">
    <property type="entry name" value="Amidase_dom"/>
</dbReference>
<evidence type="ECO:0000256" key="2">
    <source>
        <dbReference type="PIRSR" id="PIRSR001221-1"/>
    </source>
</evidence>
<feature type="active site" description="Acyl-ester intermediate" evidence="2">
    <location>
        <position position="224"/>
    </location>
</feature>
<dbReference type="SUPFAM" id="SSF75304">
    <property type="entry name" value="Amidase signature (AS) enzymes"/>
    <property type="match status" value="1"/>
</dbReference>
<name>A0A553PQN7_TIGCA</name>
<gene>
    <name evidence="5" type="ORF">TCAL_12101</name>
</gene>
<feature type="chain" id="PRO_5021956328" description="Amidase domain-containing protein" evidence="3">
    <location>
        <begin position="21"/>
        <end position="522"/>
    </location>
</feature>
<dbReference type="EMBL" id="VCGU01000002">
    <property type="protein sequence ID" value="TRY79997.1"/>
    <property type="molecule type" value="Genomic_DNA"/>
</dbReference>
<dbReference type="AlphaFoldDB" id="A0A553PQN7"/>
<evidence type="ECO:0000313" key="5">
    <source>
        <dbReference type="EMBL" id="TRY79997.1"/>
    </source>
</evidence>
<feature type="signal peptide" evidence="3">
    <location>
        <begin position="1"/>
        <end position="20"/>
    </location>
</feature>
<dbReference type="PROSITE" id="PS00571">
    <property type="entry name" value="AMIDASES"/>
    <property type="match status" value="1"/>
</dbReference>
<proteinExistence type="inferred from homology"/>